<keyword evidence="5 7" id="KW-1133">Transmembrane helix</keyword>
<dbReference type="InterPro" id="IPR010742">
    <property type="entry name" value="RCAF1"/>
</dbReference>
<dbReference type="EMBL" id="LUCM01002400">
    <property type="protein sequence ID" value="KAA0197406.1"/>
    <property type="molecule type" value="Genomic_DNA"/>
</dbReference>
<proteinExistence type="inferred from homology"/>
<dbReference type="Pfam" id="PF07019">
    <property type="entry name" value="EMC6"/>
    <property type="match status" value="1"/>
</dbReference>
<evidence type="ECO:0000313" key="8">
    <source>
        <dbReference type="EMBL" id="KAA0197406.1"/>
    </source>
</evidence>
<dbReference type="PANTHER" id="PTHR12906">
    <property type="entry name" value="PROTEIN C20ORF24 RAB5-INTERACTING PROTEIN"/>
    <property type="match status" value="1"/>
</dbReference>
<dbReference type="OrthoDB" id="286395at2759"/>
<dbReference type="AlphaFoldDB" id="A0A8E0S6F1"/>
<organism evidence="8 9">
    <name type="scientific">Fasciolopsis buskii</name>
    <dbReference type="NCBI Taxonomy" id="27845"/>
    <lineage>
        <taxon>Eukaryota</taxon>
        <taxon>Metazoa</taxon>
        <taxon>Spiralia</taxon>
        <taxon>Lophotrochozoa</taxon>
        <taxon>Platyhelminthes</taxon>
        <taxon>Trematoda</taxon>
        <taxon>Digenea</taxon>
        <taxon>Plagiorchiida</taxon>
        <taxon>Echinostomata</taxon>
        <taxon>Echinostomatoidea</taxon>
        <taxon>Fasciolidae</taxon>
        <taxon>Fasciolopsis</taxon>
    </lineage>
</organism>
<evidence type="ECO:0000256" key="7">
    <source>
        <dbReference type="SAM" id="Phobius"/>
    </source>
</evidence>
<evidence type="ECO:0000256" key="3">
    <source>
        <dbReference type="ARBA" id="ARBA00022692"/>
    </source>
</evidence>
<evidence type="ECO:0000256" key="1">
    <source>
        <dbReference type="ARBA" id="ARBA00004477"/>
    </source>
</evidence>
<dbReference type="GO" id="GO:0005739">
    <property type="term" value="C:mitochondrion"/>
    <property type="evidence" value="ECO:0007669"/>
    <property type="project" value="GOC"/>
</dbReference>
<protein>
    <submittedName>
        <fullName evidence="8">Uncharacterized protein</fullName>
    </submittedName>
</protein>
<dbReference type="Proteomes" id="UP000728185">
    <property type="component" value="Unassembled WGS sequence"/>
</dbReference>
<keyword evidence="9" id="KW-1185">Reference proteome</keyword>
<dbReference type="InterPro" id="IPR019734">
    <property type="entry name" value="TPR_rpt"/>
</dbReference>
<dbReference type="GO" id="GO:0005789">
    <property type="term" value="C:endoplasmic reticulum membrane"/>
    <property type="evidence" value="ECO:0007669"/>
    <property type="project" value="UniProtKB-SubCell"/>
</dbReference>
<evidence type="ECO:0000256" key="4">
    <source>
        <dbReference type="ARBA" id="ARBA00022824"/>
    </source>
</evidence>
<reference evidence="8" key="1">
    <citation type="submission" date="2019-05" db="EMBL/GenBank/DDBJ databases">
        <title>Annotation for the trematode Fasciolopsis buski.</title>
        <authorList>
            <person name="Choi Y.-J."/>
        </authorList>
    </citation>
    <scope>NUCLEOTIDE SEQUENCE</scope>
    <source>
        <strain evidence="8">HT</strain>
        <tissue evidence="8">Whole worm</tissue>
    </source>
</reference>
<dbReference type="InterPro" id="IPR011990">
    <property type="entry name" value="TPR-like_helical_dom_sf"/>
</dbReference>
<comment type="similarity">
    <text evidence="2">Belongs to the EMC6 family.</text>
</comment>
<dbReference type="GO" id="GO:0097250">
    <property type="term" value="P:mitochondrial respirasome assembly"/>
    <property type="evidence" value="ECO:0007669"/>
    <property type="project" value="InterPro"/>
</dbReference>
<dbReference type="InterPro" id="IPR029008">
    <property type="entry name" value="EMC6-like"/>
</dbReference>
<gene>
    <name evidence="8" type="ORF">FBUS_06892</name>
</gene>
<evidence type="ECO:0000256" key="6">
    <source>
        <dbReference type="ARBA" id="ARBA00023136"/>
    </source>
</evidence>
<comment type="subcellular location">
    <subcellularLocation>
        <location evidence="1">Endoplasmic reticulum membrane</location>
        <topology evidence="1">Multi-pass membrane protein</topology>
    </subcellularLocation>
</comment>
<feature type="transmembrane region" description="Helical" evidence="7">
    <location>
        <begin position="39"/>
        <end position="58"/>
    </location>
</feature>
<dbReference type="PANTHER" id="PTHR12906:SF0">
    <property type="entry name" value="GEL COMPLEX SUBUNIT OPTI"/>
    <property type="match status" value="1"/>
</dbReference>
<keyword evidence="4" id="KW-0256">Endoplasmic reticulum</keyword>
<accession>A0A8E0S6F1</accession>
<dbReference type="Gene3D" id="1.25.40.10">
    <property type="entry name" value="Tetratricopeptide repeat domain"/>
    <property type="match status" value="1"/>
</dbReference>
<name>A0A8E0S6F1_9TREM</name>
<keyword evidence="3 7" id="KW-0812">Transmembrane</keyword>
<evidence type="ECO:0000313" key="9">
    <source>
        <dbReference type="Proteomes" id="UP000728185"/>
    </source>
</evidence>
<sequence>MTNSKNRTLSFTSNPYYQTFLKAFKPESVFEDKNEFLDIVYWLRQVIAVLIGVIWGLIPLKGLTAITLFFMVNMGFVYVYAAVFQRVDEEEYGGFGEIVKEGLMTAFSCFMSSHLISFEVDSVERSNPGSDLSVFKVVDGSLCIFTVSKCTDADSRLELCPVCSVHPSGELRKPSCSEPTLPVVEGTQYQLMLGQAPDLAPAKLSCAPDQKKHYSFRSLLEHELLGSVLQDLVTIKYYKDEVTANTNSKLAFSISFRIDRIEYPPQCCPHNPLPNTDPSEEISAFVGRDKDPLENPTNDWNPELATHWSQRAWALKERGTWIVQQHVNKQKVTSGDSDVCVWSAAFTCYSRALQLATLARSARERCASDTHLGDTDVSVELIQPSVGQLDMDQLPDYVRSKFDSSLTATIRLEFNLLLNLALCQLKAGSADFAGDNCSQALNLDPGWAEAVSNEDTQATQINNLTCQSLVLSHVDIAKALYRRAQAYLRTGKAEEAKSDAEYARRLYSLNVSSGEGGDESKRHDNAAAVAASQALISQACQRISRDKDILIERIRKHRNRL</sequence>
<evidence type="ECO:0000256" key="2">
    <source>
        <dbReference type="ARBA" id="ARBA00009436"/>
    </source>
</evidence>
<dbReference type="SUPFAM" id="SSF48452">
    <property type="entry name" value="TPR-like"/>
    <property type="match status" value="1"/>
</dbReference>
<keyword evidence="6 7" id="KW-0472">Membrane</keyword>
<dbReference type="SMART" id="SM00028">
    <property type="entry name" value="TPR"/>
    <property type="match status" value="2"/>
</dbReference>
<evidence type="ECO:0000256" key="5">
    <source>
        <dbReference type="ARBA" id="ARBA00022989"/>
    </source>
</evidence>
<comment type="caution">
    <text evidence="8">The sequence shown here is derived from an EMBL/GenBank/DDBJ whole genome shotgun (WGS) entry which is preliminary data.</text>
</comment>